<name>V5IAP6_ANOGL</name>
<dbReference type="EMBL" id="GALX01000820">
    <property type="protein sequence ID" value="JAB67646.1"/>
    <property type="molecule type" value="Transcribed_RNA"/>
</dbReference>
<dbReference type="PANTHER" id="PTHR33776">
    <property type="entry name" value="ENDO/EXONUCLEASE/PHOSPHATASE DOMAIN-CONTAINING PROTEIN"/>
    <property type="match status" value="1"/>
</dbReference>
<proteinExistence type="predicted"/>
<evidence type="ECO:0000313" key="1">
    <source>
        <dbReference type="EMBL" id="JAB67646.1"/>
    </source>
</evidence>
<evidence type="ECO:0008006" key="2">
    <source>
        <dbReference type="Google" id="ProtNLM"/>
    </source>
</evidence>
<protein>
    <recommendedName>
        <fullName evidence="2">Endonuclease/exonuclease/phosphatase domain-containing protein</fullName>
    </recommendedName>
</protein>
<feature type="non-terminal residue" evidence="1">
    <location>
        <position position="1"/>
    </location>
</feature>
<sequence length="206" mass="23545">VTEIWLNNIVDSSVLLAGYKLYREDRLQRRGGGAAIYIKDSFQSNLITNLDTQGTEQIWVSLKMNNKPPNFSTINFLSGFENVLASIAPKYEYILCAGDFNIDVLEINSSATKLLNNILNSVDLKQIISEPTNLNATKLIDLIICSSHLDIKNTGVKDCTHIYGHWLTYCTFGNTKPKFQSFFYTTDYKHFSIQNFNNHVYIHNRF</sequence>
<dbReference type="PANTHER" id="PTHR33776:SF3">
    <property type="entry name" value="PHD-TYPE DOMAIN-CONTAINING PROTEIN"/>
    <property type="match status" value="1"/>
</dbReference>
<organism evidence="1">
    <name type="scientific">Anoplophora glabripennis</name>
    <name type="common">Asian longhorn beetle</name>
    <name type="synonym">Anoplophora nobilis</name>
    <dbReference type="NCBI Taxonomy" id="217634"/>
    <lineage>
        <taxon>Eukaryota</taxon>
        <taxon>Metazoa</taxon>
        <taxon>Ecdysozoa</taxon>
        <taxon>Arthropoda</taxon>
        <taxon>Hexapoda</taxon>
        <taxon>Insecta</taxon>
        <taxon>Pterygota</taxon>
        <taxon>Neoptera</taxon>
        <taxon>Endopterygota</taxon>
        <taxon>Coleoptera</taxon>
        <taxon>Polyphaga</taxon>
        <taxon>Cucujiformia</taxon>
        <taxon>Chrysomeloidea</taxon>
        <taxon>Cerambycidae</taxon>
        <taxon>Lamiinae</taxon>
        <taxon>Lamiini</taxon>
        <taxon>Anoplophora</taxon>
    </lineage>
</organism>
<reference evidence="1" key="1">
    <citation type="submission" date="2013-07" db="EMBL/GenBank/DDBJ databases">
        <title>Midgut Transcriptome Profiling of Anoplphora glabripennis, a Lignocellulose Degrading, Wood-Boring Cerambycid.</title>
        <authorList>
            <person name="Scully E.D."/>
            <person name="Hoover K."/>
            <person name="Carlson J.E."/>
            <person name="Tien M."/>
            <person name="Geib S.M."/>
        </authorList>
    </citation>
    <scope>NUCLEOTIDE SEQUENCE</scope>
</reference>
<dbReference type="AlphaFoldDB" id="V5IAP6"/>
<dbReference type="Gene3D" id="3.60.10.10">
    <property type="entry name" value="Endonuclease/exonuclease/phosphatase"/>
    <property type="match status" value="1"/>
</dbReference>
<accession>V5IAP6</accession>
<dbReference type="SUPFAM" id="SSF56219">
    <property type="entry name" value="DNase I-like"/>
    <property type="match status" value="1"/>
</dbReference>
<dbReference type="InterPro" id="IPR036691">
    <property type="entry name" value="Endo/exonu/phosph_ase_sf"/>
</dbReference>